<dbReference type="GO" id="GO:0022857">
    <property type="term" value="F:transmembrane transporter activity"/>
    <property type="evidence" value="ECO:0007669"/>
    <property type="project" value="UniProtKB-UniRule"/>
</dbReference>
<proteinExistence type="inferred from homology"/>
<organism evidence="11 12">
    <name type="scientific">Roseovarius albus</name>
    <dbReference type="NCBI Taxonomy" id="1247867"/>
    <lineage>
        <taxon>Bacteria</taxon>
        <taxon>Pseudomonadati</taxon>
        <taxon>Pseudomonadota</taxon>
        <taxon>Alphaproteobacteria</taxon>
        <taxon>Rhodobacterales</taxon>
        <taxon>Roseobacteraceae</taxon>
        <taxon>Roseovarius</taxon>
    </lineage>
</organism>
<protein>
    <recommendedName>
        <fullName evidence="9">TRAP transporter small permease protein</fullName>
    </recommendedName>
</protein>
<feature type="transmembrane region" description="Helical" evidence="9">
    <location>
        <begin position="87"/>
        <end position="108"/>
    </location>
</feature>
<evidence type="ECO:0000256" key="2">
    <source>
        <dbReference type="ARBA" id="ARBA00022448"/>
    </source>
</evidence>
<evidence type="ECO:0000256" key="6">
    <source>
        <dbReference type="ARBA" id="ARBA00022989"/>
    </source>
</evidence>
<accession>A0A1X6Z2F3</accession>
<dbReference type="EMBL" id="FWFX01000005">
    <property type="protein sequence ID" value="SLN38509.1"/>
    <property type="molecule type" value="Genomic_DNA"/>
</dbReference>
<dbReference type="OrthoDB" id="4964541at2"/>
<keyword evidence="5 9" id="KW-0812">Transmembrane</keyword>
<evidence type="ECO:0000256" key="3">
    <source>
        <dbReference type="ARBA" id="ARBA00022475"/>
    </source>
</evidence>
<comment type="subcellular location">
    <subcellularLocation>
        <location evidence="1 9">Cell inner membrane</location>
        <topology evidence="1 9">Multi-pass membrane protein</topology>
    </subcellularLocation>
</comment>
<sequence length="161" mass="17734">MIGTVQIWLARLTLGVSALLIAWVALFILYGVGARYFLGSSPIWFDELARYVIIAAAMIGIGAVWVDGAHMRVSVLETRVPERLGKVIILYQWLLTLALAGYMTWFSYQYVGKVGFFQTPGLQVSRSVPVALMPIGFGLLFFLALINGPKALPQAIVENDL</sequence>
<evidence type="ECO:0000256" key="4">
    <source>
        <dbReference type="ARBA" id="ARBA00022519"/>
    </source>
</evidence>
<comment type="function">
    <text evidence="9">Part of the tripartite ATP-independent periplasmic (TRAP) transport system.</text>
</comment>
<evidence type="ECO:0000256" key="7">
    <source>
        <dbReference type="ARBA" id="ARBA00023136"/>
    </source>
</evidence>
<keyword evidence="4 9" id="KW-0997">Cell inner membrane</keyword>
<keyword evidence="7 9" id="KW-0472">Membrane</keyword>
<dbReference type="AlphaFoldDB" id="A0A1X6Z2F3"/>
<feature type="transmembrane region" description="Helical" evidence="9">
    <location>
        <begin position="48"/>
        <end position="66"/>
    </location>
</feature>
<reference evidence="11 12" key="1">
    <citation type="submission" date="2017-03" db="EMBL/GenBank/DDBJ databases">
        <authorList>
            <person name="Afonso C.L."/>
            <person name="Miller P.J."/>
            <person name="Scott M.A."/>
            <person name="Spackman E."/>
            <person name="Goraichik I."/>
            <person name="Dimitrov K.M."/>
            <person name="Suarez D.L."/>
            <person name="Swayne D.E."/>
        </authorList>
    </citation>
    <scope>NUCLEOTIDE SEQUENCE [LARGE SCALE GENOMIC DNA]</scope>
    <source>
        <strain evidence="11 12">CECT 7450</strain>
    </source>
</reference>
<dbReference type="PANTHER" id="PTHR35011">
    <property type="entry name" value="2,3-DIKETO-L-GULONATE TRAP TRANSPORTER SMALL PERMEASE PROTEIN YIAM"/>
    <property type="match status" value="1"/>
</dbReference>
<evidence type="ECO:0000313" key="11">
    <source>
        <dbReference type="EMBL" id="SLN38509.1"/>
    </source>
</evidence>
<dbReference type="InterPro" id="IPR055348">
    <property type="entry name" value="DctQ"/>
</dbReference>
<dbReference type="RefSeq" id="WP_085805372.1">
    <property type="nucleotide sequence ID" value="NZ_FWFX01000005.1"/>
</dbReference>
<feature type="domain" description="Tripartite ATP-independent periplasmic transporters DctQ component" evidence="10">
    <location>
        <begin position="25"/>
        <end position="146"/>
    </location>
</feature>
<evidence type="ECO:0000256" key="1">
    <source>
        <dbReference type="ARBA" id="ARBA00004429"/>
    </source>
</evidence>
<keyword evidence="6 9" id="KW-1133">Transmembrane helix</keyword>
<dbReference type="Proteomes" id="UP000193061">
    <property type="component" value="Unassembled WGS sequence"/>
</dbReference>
<evidence type="ECO:0000256" key="9">
    <source>
        <dbReference type="RuleBase" id="RU369079"/>
    </source>
</evidence>
<dbReference type="GO" id="GO:0015740">
    <property type="term" value="P:C4-dicarboxylate transport"/>
    <property type="evidence" value="ECO:0007669"/>
    <property type="project" value="TreeGrafter"/>
</dbReference>
<dbReference type="GO" id="GO:0005886">
    <property type="term" value="C:plasma membrane"/>
    <property type="evidence" value="ECO:0007669"/>
    <property type="project" value="UniProtKB-SubCell"/>
</dbReference>
<evidence type="ECO:0000256" key="8">
    <source>
        <dbReference type="ARBA" id="ARBA00038436"/>
    </source>
</evidence>
<keyword evidence="12" id="KW-1185">Reference proteome</keyword>
<comment type="subunit">
    <text evidence="9">The complex comprises the extracytoplasmic solute receptor protein and the two transmembrane proteins.</text>
</comment>
<dbReference type="InterPro" id="IPR007387">
    <property type="entry name" value="TRAP_DctQ"/>
</dbReference>
<gene>
    <name evidence="11" type="ORF">ROA7450_01828</name>
</gene>
<keyword evidence="3" id="KW-1003">Cell membrane</keyword>
<evidence type="ECO:0000259" key="10">
    <source>
        <dbReference type="Pfam" id="PF04290"/>
    </source>
</evidence>
<feature type="transmembrane region" description="Helical" evidence="9">
    <location>
        <begin position="12"/>
        <end position="36"/>
    </location>
</feature>
<keyword evidence="2 9" id="KW-0813">Transport</keyword>
<comment type="similarity">
    <text evidence="8 9">Belongs to the TRAP transporter small permease family.</text>
</comment>
<name>A0A1X6Z2F3_9RHOB</name>
<dbReference type="Pfam" id="PF04290">
    <property type="entry name" value="DctQ"/>
    <property type="match status" value="1"/>
</dbReference>
<evidence type="ECO:0000313" key="12">
    <source>
        <dbReference type="Proteomes" id="UP000193061"/>
    </source>
</evidence>
<dbReference type="PANTHER" id="PTHR35011:SF10">
    <property type="entry name" value="TRAP TRANSPORTER SMALL PERMEASE PROTEIN"/>
    <property type="match status" value="1"/>
</dbReference>
<evidence type="ECO:0000256" key="5">
    <source>
        <dbReference type="ARBA" id="ARBA00022692"/>
    </source>
</evidence>
<feature type="transmembrane region" description="Helical" evidence="9">
    <location>
        <begin position="128"/>
        <end position="146"/>
    </location>
</feature>